<dbReference type="AlphaFoldDB" id="A0A4Y9SSS4"/>
<accession>A0A4Y9SSS4</accession>
<dbReference type="OrthoDB" id="277577at2"/>
<keyword evidence="3" id="KW-1185">Reference proteome</keyword>
<feature type="signal peptide" evidence="1">
    <location>
        <begin position="1"/>
        <end position="27"/>
    </location>
</feature>
<dbReference type="EMBL" id="SPVF01000035">
    <property type="protein sequence ID" value="TFW28547.1"/>
    <property type="molecule type" value="Genomic_DNA"/>
</dbReference>
<evidence type="ECO:0000313" key="2">
    <source>
        <dbReference type="EMBL" id="TFW28547.1"/>
    </source>
</evidence>
<feature type="chain" id="PRO_5021319420" evidence="1">
    <location>
        <begin position="28"/>
        <end position="200"/>
    </location>
</feature>
<dbReference type="RefSeq" id="WP_135205614.1">
    <property type="nucleotide sequence ID" value="NZ_SPVF01000035.1"/>
</dbReference>
<evidence type="ECO:0000256" key="1">
    <source>
        <dbReference type="SAM" id="SignalP"/>
    </source>
</evidence>
<comment type="caution">
    <text evidence="2">The sequence shown here is derived from an EMBL/GenBank/DDBJ whole genome shotgun (WGS) entry which is preliminary data.</text>
</comment>
<dbReference type="InterPro" id="IPR025293">
    <property type="entry name" value="YfiR/HmsC-like"/>
</dbReference>
<protein>
    <submittedName>
        <fullName evidence="2">YfiR family protein</fullName>
    </submittedName>
</protein>
<dbReference type="Proteomes" id="UP000298438">
    <property type="component" value="Unassembled WGS sequence"/>
</dbReference>
<dbReference type="Pfam" id="PF13689">
    <property type="entry name" value="DUF4154"/>
    <property type="match status" value="1"/>
</dbReference>
<organism evidence="2 3">
    <name type="scientific">Zemynaea arenosa</name>
    <dbReference type="NCBI Taxonomy" id="2561931"/>
    <lineage>
        <taxon>Bacteria</taxon>
        <taxon>Pseudomonadati</taxon>
        <taxon>Pseudomonadota</taxon>
        <taxon>Betaproteobacteria</taxon>
        <taxon>Burkholderiales</taxon>
        <taxon>Oxalobacteraceae</taxon>
        <taxon>Telluria group</taxon>
        <taxon>Zemynaea</taxon>
    </lineage>
</organism>
<sequence>MARFPTPSRTRWRHLAGLLLFACAAAAAWVPQAGQAQSPATSAAALERSVKAAFLYKFLGYAEFPATAFADGTAPVVIGVAGSDEMAGELTRIVAGRTVNGRPIAVRSLREPEAAVGVHLLFLAGTDGARVGRWLRAAPQQPMLVVSEAPDGLPQGSVINFNIIDERVRFDVSLDAADRWNVKLSSRLLTVAHQVRKGVN</sequence>
<evidence type="ECO:0000313" key="3">
    <source>
        <dbReference type="Proteomes" id="UP000298438"/>
    </source>
</evidence>
<proteinExistence type="predicted"/>
<keyword evidence="1" id="KW-0732">Signal</keyword>
<gene>
    <name evidence="2" type="ORF">E4L96_02255</name>
</gene>
<reference evidence="2 3" key="1">
    <citation type="submission" date="2019-03" db="EMBL/GenBank/DDBJ databases">
        <title>Draft Genome Sequence of Massilia arenosa sp. nov., a Novel Massilia Species Isolated from a Sandy-loam Maize Soil.</title>
        <authorList>
            <person name="Raths R."/>
            <person name="Peta V."/>
            <person name="Bucking H."/>
        </authorList>
    </citation>
    <scope>NUCLEOTIDE SEQUENCE [LARGE SCALE GENOMIC DNA]</scope>
    <source>
        <strain evidence="2 3">MC02</strain>
    </source>
</reference>
<name>A0A4Y9SSS4_9BURK</name>